<evidence type="ECO:0000256" key="4">
    <source>
        <dbReference type="ARBA" id="ARBA00022989"/>
    </source>
</evidence>
<evidence type="ECO:0000256" key="9">
    <source>
        <dbReference type="SAM" id="Phobius"/>
    </source>
</evidence>
<organism evidence="10 11">
    <name type="scientific">Orchesella dallaii</name>
    <dbReference type="NCBI Taxonomy" id="48710"/>
    <lineage>
        <taxon>Eukaryota</taxon>
        <taxon>Metazoa</taxon>
        <taxon>Ecdysozoa</taxon>
        <taxon>Arthropoda</taxon>
        <taxon>Hexapoda</taxon>
        <taxon>Collembola</taxon>
        <taxon>Entomobryomorpha</taxon>
        <taxon>Entomobryoidea</taxon>
        <taxon>Orchesellidae</taxon>
        <taxon>Orchesellinae</taxon>
        <taxon>Orchesella</taxon>
    </lineage>
</organism>
<feature type="transmembrane region" description="Helical" evidence="9">
    <location>
        <begin position="89"/>
        <end position="109"/>
    </location>
</feature>
<dbReference type="PANTHER" id="PTHR31759">
    <property type="entry name" value="COILED-COIL DOMAIN-CONTAINING PROTEIN 167"/>
    <property type="match status" value="1"/>
</dbReference>
<evidence type="ECO:0000256" key="2">
    <source>
        <dbReference type="ARBA" id="ARBA00022350"/>
    </source>
</evidence>
<feature type="coiled-coil region" evidence="7">
    <location>
        <begin position="26"/>
        <end position="84"/>
    </location>
</feature>
<dbReference type="PANTHER" id="PTHR31759:SF1">
    <property type="entry name" value="COILED-COIL DOMAIN-CONTAINING PROTEIN 167"/>
    <property type="match status" value="1"/>
</dbReference>
<evidence type="ECO:0000256" key="8">
    <source>
        <dbReference type="SAM" id="MobiDB-lite"/>
    </source>
</evidence>
<evidence type="ECO:0000256" key="6">
    <source>
        <dbReference type="ARBA" id="ARBA00023136"/>
    </source>
</evidence>
<evidence type="ECO:0000313" key="10">
    <source>
        <dbReference type="EMBL" id="CAL8111860.1"/>
    </source>
</evidence>
<keyword evidence="11" id="KW-1185">Reference proteome</keyword>
<accession>A0ABP1QYK5</accession>
<feature type="region of interest" description="Disordered" evidence="8">
    <location>
        <begin position="1"/>
        <end position="24"/>
    </location>
</feature>
<dbReference type="EMBL" id="CAXLJM020000046">
    <property type="protein sequence ID" value="CAL8111860.1"/>
    <property type="molecule type" value="Genomic_DNA"/>
</dbReference>
<keyword evidence="6 9" id="KW-0472">Membrane</keyword>
<keyword evidence="5 7" id="KW-0175">Coiled coil</keyword>
<dbReference type="InterPro" id="IPR028194">
    <property type="entry name" value="CC167"/>
</dbReference>
<proteinExistence type="predicted"/>
<reference evidence="10 11" key="1">
    <citation type="submission" date="2024-08" db="EMBL/GenBank/DDBJ databases">
        <authorList>
            <person name="Cucini C."/>
            <person name="Frati F."/>
        </authorList>
    </citation>
    <scope>NUCLEOTIDE SEQUENCE [LARGE SCALE GENOMIC DNA]</scope>
</reference>
<evidence type="ECO:0000256" key="7">
    <source>
        <dbReference type="SAM" id="Coils"/>
    </source>
</evidence>
<name>A0ABP1QYK5_9HEXA</name>
<keyword evidence="4 9" id="KW-1133">Transmembrane helix</keyword>
<comment type="subcellular location">
    <subcellularLocation>
        <location evidence="1">Membrane</location>
        <topology evidence="1">Single-pass membrane protein</topology>
    </subcellularLocation>
</comment>
<feature type="compositionally biased region" description="Polar residues" evidence="8">
    <location>
        <begin position="1"/>
        <end position="11"/>
    </location>
</feature>
<comment type="caution">
    <text evidence="10">The sequence shown here is derived from an EMBL/GenBank/DDBJ whole genome shotgun (WGS) entry which is preliminary data.</text>
</comment>
<gene>
    <name evidence="10" type="ORF">ODALV1_LOCUS15391</name>
</gene>
<protein>
    <recommendedName>
        <fullName evidence="2">Coiled-coil domain-containing protein 167</fullName>
    </recommendedName>
</protein>
<dbReference type="Proteomes" id="UP001642540">
    <property type="component" value="Unassembled WGS sequence"/>
</dbReference>
<evidence type="ECO:0000313" key="11">
    <source>
        <dbReference type="Proteomes" id="UP001642540"/>
    </source>
</evidence>
<evidence type="ECO:0000256" key="3">
    <source>
        <dbReference type="ARBA" id="ARBA00022692"/>
    </source>
</evidence>
<evidence type="ECO:0000256" key="5">
    <source>
        <dbReference type="ARBA" id="ARBA00023054"/>
    </source>
</evidence>
<keyword evidence="3 9" id="KW-0812">Transmembrane</keyword>
<dbReference type="Pfam" id="PF15188">
    <property type="entry name" value="CCDC-167"/>
    <property type="match status" value="1"/>
</dbReference>
<evidence type="ECO:0000256" key="1">
    <source>
        <dbReference type="ARBA" id="ARBA00004167"/>
    </source>
</evidence>
<sequence>MASSSSSTTTFYVPASSGGGSVMKKIDETENELKSCYHRLETLEKNLQYRPMTMEEREAMEEDVRQLKEVLKTQEKNLKELRSENRSSMIVAVTLLICTFLFYGIYHMIFRQPKF</sequence>